<dbReference type="RefSeq" id="WP_145055288.1">
    <property type="nucleotide sequence ID" value="NZ_CP036433.1"/>
</dbReference>
<dbReference type="NCBIfam" id="TIGR02605">
    <property type="entry name" value="CxxC_CxxC_SSSS"/>
    <property type="match status" value="1"/>
</dbReference>
<feature type="domain" description="Putative regulatory protein FmdB zinc ribbon" evidence="2">
    <location>
        <begin position="1"/>
        <end position="42"/>
    </location>
</feature>
<accession>A0A518DXW3</accession>
<evidence type="ECO:0000313" key="4">
    <source>
        <dbReference type="Proteomes" id="UP000317648"/>
    </source>
</evidence>
<proteinExistence type="predicted"/>
<reference evidence="3 4" key="1">
    <citation type="submission" date="2019-02" db="EMBL/GenBank/DDBJ databases">
        <title>Deep-cultivation of Planctomycetes and their phenomic and genomic characterization uncovers novel biology.</title>
        <authorList>
            <person name="Wiegand S."/>
            <person name="Jogler M."/>
            <person name="Boedeker C."/>
            <person name="Pinto D."/>
            <person name="Vollmers J."/>
            <person name="Rivas-Marin E."/>
            <person name="Kohn T."/>
            <person name="Peeters S.H."/>
            <person name="Heuer A."/>
            <person name="Rast P."/>
            <person name="Oberbeckmann S."/>
            <person name="Bunk B."/>
            <person name="Jeske O."/>
            <person name="Meyerdierks A."/>
            <person name="Storesund J.E."/>
            <person name="Kallscheuer N."/>
            <person name="Luecker S."/>
            <person name="Lage O.M."/>
            <person name="Pohl T."/>
            <person name="Merkel B.J."/>
            <person name="Hornburger P."/>
            <person name="Mueller R.-W."/>
            <person name="Bruemmer F."/>
            <person name="Labrenz M."/>
            <person name="Spormann A.M."/>
            <person name="Op den Camp H."/>
            <person name="Overmann J."/>
            <person name="Amann R."/>
            <person name="Jetten M.S.M."/>
            <person name="Mascher T."/>
            <person name="Medema M.H."/>
            <person name="Devos D.P."/>
            <person name="Kaster A.-K."/>
            <person name="Ovreas L."/>
            <person name="Rohde M."/>
            <person name="Galperin M.Y."/>
            <person name="Jogler C."/>
        </authorList>
    </citation>
    <scope>NUCLEOTIDE SEQUENCE [LARGE SCALE GENOMIC DNA]</scope>
    <source>
        <strain evidence="3 4">Pla85_3_4</strain>
    </source>
</reference>
<dbReference type="KEGG" id="lcre:Pla8534_44950"/>
<dbReference type="PANTHER" id="PTHR34404:SF2">
    <property type="entry name" value="CONSERVED SERINE RICH PROTEIN"/>
    <property type="match status" value="1"/>
</dbReference>
<evidence type="ECO:0000313" key="3">
    <source>
        <dbReference type="EMBL" id="QDU96674.1"/>
    </source>
</evidence>
<evidence type="ECO:0000259" key="2">
    <source>
        <dbReference type="SMART" id="SM00834"/>
    </source>
</evidence>
<dbReference type="AlphaFoldDB" id="A0A518DXW3"/>
<dbReference type="OrthoDB" id="9813321at2"/>
<dbReference type="Proteomes" id="UP000317648">
    <property type="component" value="Chromosome"/>
</dbReference>
<name>A0A518DXW3_9BACT</name>
<protein>
    <submittedName>
        <fullName evidence="3">Zinc ribbon domain protein</fullName>
    </submittedName>
</protein>
<dbReference type="SMART" id="SM00834">
    <property type="entry name" value="CxxC_CXXC_SSSS"/>
    <property type="match status" value="1"/>
</dbReference>
<dbReference type="InterPro" id="IPR013429">
    <property type="entry name" value="Regulatory_FmdB_Zinc_ribbon"/>
</dbReference>
<dbReference type="Pfam" id="PF09723">
    <property type="entry name" value="Zn_ribbon_8"/>
    <property type="match status" value="1"/>
</dbReference>
<feature type="region of interest" description="Disordered" evidence="1">
    <location>
        <begin position="65"/>
        <end position="105"/>
    </location>
</feature>
<dbReference type="PANTHER" id="PTHR34404">
    <property type="entry name" value="REGULATORY PROTEIN, FMDB FAMILY"/>
    <property type="match status" value="1"/>
</dbReference>
<dbReference type="EMBL" id="CP036433">
    <property type="protein sequence ID" value="QDU96674.1"/>
    <property type="molecule type" value="Genomic_DNA"/>
</dbReference>
<evidence type="ECO:0000256" key="1">
    <source>
        <dbReference type="SAM" id="MobiDB-lite"/>
    </source>
</evidence>
<organism evidence="3 4">
    <name type="scientific">Lignipirellula cremea</name>
    <dbReference type="NCBI Taxonomy" id="2528010"/>
    <lineage>
        <taxon>Bacteria</taxon>
        <taxon>Pseudomonadati</taxon>
        <taxon>Planctomycetota</taxon>
        <taxon>Planctomycetia</taxon>
        <taxon>Pirellulales</taxon>
        <taxon>Pirellulaceae</taxon>
        <taxon>Lignipirellula</taxon>
    </lineage>
</organism>
<sequence>MPTYDYLCRGCGHEFELFQRMTADPEKKCPNCKKLKLTRLIGSGSGVVFKGSGFYQTDYRSESYKQKAAEETKSASSEKSDTKSESKSSEAKPAKADKPKKPKSE</sequence>
<gene>
    <name evidence="3" type="ORF">Pla8534_44950</name>
</gene>
<keyword evidence="4" id="KW-1185">Reference proteome</keyword>